<feature type="compositionally biased region" description="Basic and acidic residues" evidence="1">
    <location>
        <begin position="420"/>
        <end position="448"/>
    </location>
</feature>
<name>A0ABX0MZG6_9BURK</name>
<comment type="caution">
    <text evidence="2">The sequence shown here is derived from an EMBL/GenBank/DDBJ whole genome shotgun (WGS) entry which is preliminary data.</text>
</comment>
<evidence type="ECO:0000256" key="1">
    <source>
        <dbReference type="SAM" id="MobiDB-lite"/>
    </source>
</evidence>
<dbReference type="Proteomes" id="UP000621455">
    <property type="component" value="Unassembled WGS sequence"/>
</dbReference>
<dbReference type="NCBIfam" id="TIGR01537">
    <property type="entry name" value="portal_HK97"/>
    <property type="match status" value="1"/>
</dbReference>
<keyword evidence="3" id="KW-1185">Reference proteome</keyword>
<evidence type="ECO:0000313" key="3">
    <source>
        <dbReference type="Proteomes" id="UP000621455"/>
    </source>
</evidence>
<dbReference type="Pfam" id="PF04860">
    <property type="entry name" value="Phage_portal"/>
    <property type="match status" value="1"/>
</dbReference>
<dbReference type="InterPro" id="IPR006427">
    <property type="entry name" value="Portal_HK97"/>
</dbReference>
<gene>
    <name evidence="2" type="ORF">F2P44_03925</name>
</gene>
<evidence type="ECO:0000313" key="2">
    <source>
        <dbReference type="EMBL" id="NHZ78435.1"/>
    </source>
</evidence>
<dbReference type="RefSeq" id="WP_167085230.1">
    <property type="nucleotide sequence ID" value="NZ_WHJG01000003.1"/>
</dbReference>
<feature type="region of interest" description="Disordered" evidence="1">
    <location>
        <begin position="411"/>
        <end position="458"/>
    </location>
</feature>
<dbReference type="InterPro" id="IPR006944">
    <property type="entry name" value="Phage/GTA_portal"/>
</dbReference>
<dbReference type="EMBL" id="WHJG01000003">
    <property type="protein sequence ID" value="NHZ78435.1"/>
    <property type="molecule type" value="Genomic_DNA"/>
</dbReference>
<reference evidence="2 3" key="1">
    <citation type="submission" date="2019-10" db="EMBL/GenBank/DDBJ databases">
        <title>Taxonomy of Antarctic Massilia spp.: description of Massilia rubra sp. nov., Massilia aquatica sp. nov., Massilia mucilaginosa sp. nov., Massilia frigida sp. nov. isolated from streams, lakes and regoliths.</title>
        <authorList>
            <person name="Holochova P."/>
            <person name="Sedlacek I."/>
            <person name="Kralova S."/>
            <person name="Maslanova I."/>
            <person name="Busse H.-J."/>
            <person name="Stankova E."/>
            <person name="Vrbovska V."/>
            <person name="Kovarovic V."/>
            <person name="Bartak M."/>
            <person name="Svec P."/>
            <person name="Pantucek R."/>
        </authorList>
    </citation>
    <scope>NUCLEOTIDE SEQUENCE [LARGE SCALE GENOMIC DNA]</scope>
    <source>
        <strain evidence="2 3">CCM 8695</strain>
    </source>
</reference>
<protein>
    <submittedName>
        <fullName evidence="2">Phage portal protein</fullName>
    </submittedName>
</protein>
<accession>A0ABX0MZG6</accession>
<proteinExistence type="predicted"/>
<dbReference type="Gene3D" id="1.20.1270.210">
    <property type="match status" value="1"/>
</dbReference>
<organism evidence="2 3">
    <name type="scientific">Massilia frigida</name>
    <dbReference type="NCBI Taxonomy" id="2609281"/>
    <lineage>
        <taxon>Bacteria</taxon>
        <taxon>Pseudomonadati</taxon>
        <taxon>Pseudomonadota</taxon>
        <taxon>Betaproteobacteria</taxon>
        <taxon>Burkholderiales</taxon>
        <taxon>Oxalobacteraceae</taxon>
        <taxon>Telluria group</taxon>
        <taxon>Massilia</taxon>
    </lineage>
</organism>
<sequence>MWKIFDGFFGGDTVEPLPMSTAVHSFDFPDLSESSVQTSAQIANATQVIKSSDPQVIAVLGGTASASGFAVTPQSAMRVSAVYAGVRLLAGTLASIPISVYREVAGARESIQPELWWLLNEQPIGNWTAASMWSWIMQSRMLRGDGYVEIVRAGAAIKALRPLHPDRVSGKKHGDFLIYTVCDEEGRVYAVHQDDMLHFTGFGFNGTHSMSAIQWGAFQSIGVALAADTFSGNFFSNGAAPKHVIKAAARMDPEQVEQLREEYKKRYAGVNNAGLPMVLTQGLDIKEMSMTAGDAQLLESRKFQVIDIARALGVPPHMIGAQETTTSWGSGVQQQTLGFIKFSMQHHLDVIRQELNRKLFRRASPFVEHRMESLLSGDSKAEGEYMRQYIGGSQGPGWMTVNEVRRIKNLPPVDGGDVLFRPDKPAPQAEKTKDENEKDSATDPEQRDASTGADPLGD</sequence>